<comment type="caution">
    <text evidence="1">The sequence shown here is derived from an EMBL/GenBank/DDBJ whole genome shotgun (WGS) entry which is preliminary data.</text>
</comment>
<organism evidence="1 2">
    <name type="scientific">Dyella acidisoli</name>
    <dbReference type="NCBI Taxonomy" id="1867834"/>
    <lineage>
        <taxon>Bacteria</taxon>
        <taxon>Pseudomonadati</taxon>
        <taxon>Pseudomonadota</taxon>
        <taxon>Gammaproteobacteria</taxon>
        <taxon>Lysobacterales</taxon>
        <taxon>Rhodanobacteraceae</taxon>
        <taxon>Dyella</taxon>
    </lineage>
</organism>
<evidence type="ECO:0000313" key="1">
    <source>
        <dbReference type="EMBL" id="GLQ92378.1"/>
    </source>
</evidence>
<proteinExistence type="predicted"/>
<dbReference type="InterPro" id="IPR049070">
    <property type="entry name" value="T6SS_Tsi2-like"/>
</dbReference>
<sequence length="73" mass="8066">MPEISNQTLIIAIQAVAAEIRALREAMASGEAEPEEYQLLEDRIQAAEDLEHAYEIAARTVINLPPYDELVGT</sequence>
<dbReference type="Gene3D" id="1.10.287.2500">
    <property type="match status" value="1"/>
</dbReference>
<dbReference type="EMBL" id="BSOB01000010">
    <property type="protein sequence ID" value="GLQ92378.1"/>
    <property type="molecule type" value="Genomic_DNA"/>
</dbReference>
<dbReference type="Pfam" id="PF21643">
    <property type="entry name" value="T6SS_Tsi2-like"/>
    <property type="match status" value="1"/>
</dbReference>
<name>A0ABQ5XMR3_9GAMM</name>
<reference evidence="2" key="1">
    <citation type="journal article" date="2019" name="Int. J. Syst. Evol. Microbiol.">
        <title>The Global Catalogue of Microorganisms (GCM) 10K type strain sequencing project: providing services to taxonomists for standard genome sequencing and annotation.</title>
        <authorList>
            <consortium name="The Broad Institute Genomics Platform"/>
            <consortium name="The Broad Institute Genome Sequencing Center for Infectious Disease"/>
            <person name="Wu L."/>
            <person name="Ma J."/>
        </authorList>
    </citation>
    <scope>NUCLEOTIDE SEQUENCE [LARGE SCALE GENOMIC DNA]</scope>
    <source>
        <strain evidence="2">NBRC 111980</strain>
    </source>
</reference>
<dbReference type="InterPro" id="IPR053756">
    <property type="entry name" value="Toxin_immunity_effector"/>
</dbReference>
<accession>A0ABQ5XMR3</accession>
<dbReference type="RefSeq" id="WP_284320111.1">
    <property type="nucleotide sequence ID" value="NZ_BSOB01000010.1"/>
</dbReference>
<protein>
    <submittedName>
        <fullName evidence="1">Uncharacterized protein</fullName>
    </submittedName>
</protein>
<dbReference type="Proteomes" id="UP001156670">
    <property type="component" value="Unassembled WGS sequence"/>
</dbReference>
<evidence type="ECO:0000313" key="2">
    <source>
        <dbReference type="Proteomes" id="UP001156670"/>
    </source>
</evidence>
<keyword evidence="2" id="KW-1185">Reference proteome</keyword>
<gene>
    <name evidence="1" type="ORF">GCM10007901_13290</name>
</gene>